<gene>
    <name evidence="2" type="ORF">ARMOST_08796</name>
</gene>
<dbReference type="EMBL" id="FUEG01000006">
    <property type="protein sequence ID" value="SJL05429.1"/>
    <property type="molecule type" value="Genomic_DNA"/>
</dbReference>
<proteinExistence type="predicted"/>
<evidence type="ECO:0000313" key="2">
    <source>
        <dbReference type="EMBL" id="SJL05429.1"/>
    </source>
</evidence>
<accession>A0A284R9Q3</accession>
<dbReference type="Proteomes" id="UP000219338">
    <property type="component" value="Unassembled WGS sequence"/>
</dbReference>
<evidence type="ECO:0000256" key="1">
    <source>
        <dbReference type="SAM" id="MobiDB-lite"/>
    </source>
</evidence>
<feature type="region of interest" description="Disordered" evidence="1">
    <location>
        <begin position="1"/>
        <end position="22"/>
    </location>
</feature>
<evidence type="ECO:0000313" key="3">
    <source>
        <dbReference type="Proteomes" id="UP000219338"/>
    </source>
</evidence>
<keyword evidence="3" id="KW-1185">Reference proteome</keyword>
<organism evidence="2 3">
    <name type="scientific">Armillaria ostoyae</name>
    <name type="common">Armillaria root rot fungus</name>
    <dbReference type="NCBI Taxonomy" id="47428"/>
    <lineage>
        <taxon>Eukaryota</taxon>
        <taxon>Fungi</taxon>
        <taxon>Dikarya</taxon>
        <taxon>Basidiomycota</taxon>
        <taxon>Agaricomycotina</taxon>
        <taxon>Agaricomycetes</taxon>
        <taxon>Agaricomycetidae</taxon>
        <taxon>Agaricales</taxon>
        <taxon>Marasmiineae</taxon>
        <taxon>Physalacriaceae</taxon>
        <taxon>Armillaria</taxon>
    </lineage>
</organism>
<reference evidence="3" key="1">
    <citation type="journal article" date="2017" name="Nat. Ecol. Evol.">
        <title>Genome expansion and lineage-specific genetic innovations in the forest pathogenic fungi Armillaria.</title>
        <authorList>
            <person name="Sipos G."/>
            <person name="Prasanna A.N."/>
            <person name="Walter M.C."/>
            <person name="O'Connor E."/>
            <person name="Balint B."/>
            <person name="Krizsan K."/>
            <person name="Kiss B."/>
            <person name="Hess J."/>
            <person name="Varga T."/>
            <person name="Slot J."/>
            <person name="Riley R."/>
            <person name="Boka B."/>
            <person name="Rigling D."/>
            <person name="Barry K."/>
            <person name="Lee J."/>
            <person name="Mihaltcheva S."/>
            <person name="LaButti K."/>
            <person name="Lipzen A."/>
            <person name="Waldron R."/>
            <person name="Moloney N.M."/>
            <person name="Sperisen C."/>
            <person name="Kredics L."/>
            <person name="Vagvoelgyi C."/>
            <person name="Patrignani A."/>
            <person name="Fitzpatrick D."/>
            <person name="Nagy I."/>
            <person name="Doyle S."/>
            <person name="Anderson J.B."/>
            <person name="Grigoriev I.V."/>
            <person name="Gueldener U."/>
            <person name="Muensterkoetter M."/>
            <person name="Nagy L.G."/>
        </authorList>
    </citation>
    <scope>NUCLEOTIDE SEQUENCE [LARGE SCALE GENOMIC DNA]</scope>
    <source>
        <strain evidence="3">C18/9</strain>
    </source>
</reference>
<sequence length="109" mass="12245">MALPFPHLSSISLSDQSSKSHGMSPWARLAQLAVQINGCTQFSVKVTAQHHHSMTRALGPQDERIRIEVEDHAPGLLLLPPGDTLWVDWLDDDDDESDDDYRDYASDFE</sequence>
<protein>
    <submittedName>
        <fullName evidence="2">Uncharacterized protein</fullName>
    </submittedName>
</protein>
<name>A0A284R9Q3_ARMOS</name>
<feature type="compositionally biased region" description="Low complexity" evidence="1">
    <location>
        <begin position="9"/>
        <end position="20"/>
    </location>
</feature>
<dbReference type="AlphaFoldDB" id="A0A284R9Q3"/>